<feature type="transmembrane region" description="Helical" evidence="8">
    <location>
        <begin position="293"/>
        <end position="316"/>
    </location>
</feature>
<evidence type="ECO:0000256" key="8">
    <source>
        <dbReference type="SAM" id="Phobius"/>
    </source>
</evidence>
<dbReference type="InterPro" id="IPR050171">
    <property type="entry name" value="MFS_Transporters"/>
</dbReference>
<evidence type="ECO:0000256" key="6">
    <source>
        <dbReference type="ARBA" id="ARBA00023136"/>
    </source>
</evidence>
<accession>A0ABY4N240</accession>
<dbReference type="Gene3D" id="1.20.1250.20">
    <property type="entry name" value="MFS general substrate transporter like domains"/>
    <property type="match status" value="1"/>
</dbReference>
<evidence type="ECO:0000256" key="3">
    <source>
        <dbReference type="ARBA" id="ARBA00022475"/>
    </source>
</evidence>
<feature type="transmembrane region" description="Helical" evidence="8">
    <location>
        <begin position="83"/>
        <end position="106"/>
    </location>
</feature>
<evidence type="ECO:0000256" key="7">
    <source>
        <dbReference type="SAM" id="MobiDB-lite"/>
    </source>
</evidence>
<feature type="region of interest" description="Disordered" evidence="7">
    <location>
        <begin position="1"/>
        <end position="20"/>
    </location>
</feature>
<feature type="transmembrane region" description="Helical" evidence="8">
    <location>
        <begin position="352"/>
        <end position="374"/>
    </location>
</feature>
<feature type="domain" description="Major facilitator superfamily (MFS) profile" evidence="9">
    <location>
        <begin position="52"/>
        <end position="483"/>
    </location>
</feature>
<keyword evidence="2" id="KW-0813">Transport</keyword>
<dbReference type="RefSeq" id="WP_249477223.1">
    <property type="nucleotide sequence ID" value="NZ_CP097218.1"/>
</dbReference>
<feature type="transmembrane region" description="Helical" evidence="8">
    <location>
        <begin position="263"/>
        <end position="281"/>
    </location>
</feature>
<evidence type="ECO:0000259" key="9">
    <source>
        <dbReference type="PROSITE" id="PS50850"/>
    </source>
</evidence>
<evidence type="ECO:0000256" key="4">
    <source>
        <dbReference type="ARBA" id="ARBA00022692"/>
    </source>
</evidence>
<evidence type="ECO:0000256" key="5">
    <source>
        <dbReference type="ARBA" id="ARBA00022989"/>
    </source>
</evidence>
<evidence type="ECO:0000256" key="2">
    <source>
        <dbReference type="ARBA" id="ARBA00022448"/>
    </source>
</evidence>
<dbReference type="PANTHER" id="PTHR23517">
    <property type="entry name" value="RESISTANCE PROTEIN MDTM, PUTATIVE-RELATED-RELATED"/>
    <property type="match status" value="1"/>
</dbReference>
<feature type="region of interest" description="Disordered" evidence="7">
    <location>
        <begin position="447"/>
        <end position="483"/>
    </location>
</feature>
<dbReference type="PANTHER" id="PTHR23517:SF3">
    <property type="entry name" value="INTEGRAL MEMBRANE TRANSPORT PROTEIN"/>
    <property type="match status" value="1"/>
</dbReference>
<dbReference type="Proteomes" id="UP001055868">
    <property type="component" value="Chromosome"/>
</dbReference>
<dbReference type="InterPro" id="IPR011701">
    <property type="entry name" value="MFS"/>
</dbReference>
<keyword evidence="3" id="KW-1003">Cell membrane</keyword>
<evidence type="ECO:0000313" key="10">
    <source>
        <dbReference type="EMBL" id="UQN28194.1"/>
    </source>
</evidence>
<dbReference type="SUPFAM" id="SSF103473">
    <property type="entry name" value="MFS general substrate transporter"/>
    <property type="match status" value="1"/>
</dbReference>
<dbReference type="InterPro" id="IPR036259">
    <property type="entry name" value="MFS_trans_sf"/>
</dbReference>
<feature type="compositionally biased region" description="Acidic residues" evidence="7">
    <location>
        <begin position="1"/>
        <end position="10"/>
    </location>
</feature>
<comment type="subcellular location">
    <subcellularLocation>
        <location evidence="1">Cell membrane</location>
        <topology evidence="1">Multi-pass membrane protein</topology>
    </subcellularLocation>
</comment>
<keyword evidence="6 8" id="KW-0472">Membrane</keyword>
<sequence length="483" mass="49174">MSVTETETEQEGATAEAETEIGTETTTVLAVASAAEEPVTPARRAALGGVKPWIAAWGAVFVCSWAGNQFSPLLLMYENREHFSSLLVNIFLGVYVLGLAPALLIAGSLSDRHGRRPLMLVGVLAALIGSVLLALGPAGAPFLAVGRLFSGVSVGVAMAVGNAWIKELSQGRFDPGAAEDSGARRASLAFTTGSAAGALLAGLVAQWGPLPEVLPFLVHLALAVPFLVIVARLPEGRVPGGLAGPWWRQLGVPSAGHRRFTRVVLLGAPWIFGSAAIGYGYLPTQLAGATGSWGLVCATAATVIALGVSSAIQPLAQRVHSLESARGLVAAVGIMLVGIAVVALAIRTQSVAIGLGANVVIGVGMGIALVSSLLEVQRIAGARDLAGLTGVFYAAAYAGFLAPAVIAAVAHLVDVHVVLAVIVGLGGLCWIGILVASRRHLPADERGLAADGPGARARTEPSRPSIAEHGAPAASRIASSIER</sequence>
<name>A0ABY4N240_9MICO</name>
<evidence type="ECO:0000313" key="11">
    <source>
        <dbReference type="Proteomes" id="UP001055868"/>
    </source>
</evidence>
<protein>
    <submittedName>
        <fullName evidence="10">MFS transporter</fullName>
    </submittedName>
</protein>
<keyword evidence="11" id="KW-1185">Reference proteome</keyword>
<dbReference type="InterPro" id="IPR020846">
    <property type="entry name" value="MFS_dom"/>
</dbReference>
<feature type="transmembrane region" description="Helical" evidence="8">
    <location>
        <begin position="415"/>
        <end position="436"/>
    </location>
</feature>
<evidence type="ECO:0000256" key="1">
    <source>
        <dbReference type="ARBA" id="ARBA00004651"/>
    </source>
</evidence>
<feature type="transmembrane region" description="Helical" evidence="8">
    <location>
        <begin position="386"/>
        <end position="409"/>
    </location>
</feature>
<keyword evidence="4 8" id="KW-0812">Transmembrane</keyword>
<organism evidence="10 11">
    <name type="scientific">Brachybacterium kimchii</name>
    <dbReference type="NCBI Taxonomy" id="2942909"/>
    <lineage>
        <taxon>Bacteria</taxon>
        <taxon>Bacillati</taxon>
        <taxon>Actinomycetota</taxon>
        <taxon>Actinomycetes</taxon>
        <taxon>Micrococcales</taxon>
        <taxon>Dermabacteraceae</taxon>
        <taxon>Brachybacterium</taxon>
    </lineage>
</organism>
<dbReference type="Pfam" id="PF07690">
    <property type="entry name" value="MFS_1"/>
    <property type="match status" value="1"/>
</dbReference>
<feature type="transmembrane region" description="Helical" evidence="8">
    <location>
        <begin position="328"/>
        <end position="346"/>
    </location>
</feature>
<feature type="transmembrane region" description="Helical" evidence="8">
    <location>
        <begin position="144"/>
        <end position="165"/>
    </location>
</feature>
<feature type="transmembrane region" description="Helical" evidence="8">
    <location>
        <begin position="118"/>
        <end position="138"/>
    </location>
</feature>
<feature type="transmembrane region" description="Helical" evidence="8">
    <location>
        <begin position="213"/>
        <end position="233"/>
    </location>
</feature>
<feature type="transmembrane region" description="Helical" evidence="8">
    <location>
        <begin position="53"/>
        <end position="77"/>
    </location>
</feature>
<feature type="transmembrane region" description="Helical" evidence="8">
    <location>
        <begin position="186"/>
        <end position="207"/>
    </location>
</feature>
<proteinExistence type="predicted"/>
<dbReference type="PROSITE" id="PS50850">
    <property type="entry name" value="MFS"/>
    <property type="match status" value="1"/>
</dbReference>
<keyword evidence="5 8" id="KW-1133">Transmembrane helix</keyword>
<dbReference type="EMBL" id="CP097218">
    <property type="protein sequence ID" value="UQN28194.1"/>
    <property type="molecule type" value="Genomic_DNA"/>
</dbReference>
<reference evidence="10" key="1">
    <citation type="submission" date="2022-05" db="EMBL/GenBank/DDBJ databases">
        <title>Genomic analysis of Brachybacterium sp. CBA3104.</title>
        <authorList>
            <person name="Roh S.W."/>
            <person name="Kim Y.B."/>
            <person name="Kim Y."/>
        </authorList>
    </citation>
    <scope>NUCLEOTIDE SEQUENCE</scope>
    <source>
        <strain evidence="10">CBA3104</strain>
    </source>
</reference>
<feature type="compositionally biased region" description="Low complexity" evidence="7">
    <location>
        <begin position="11"/>
        <end position="20"/>
    </location>
</feature>
<gene>
    <name evidence="10" type="ORF">M4486_11085</name>
</gene>